<feature type="transmembrane region" description="Helical" evidence="17">
    <location>
        <begin position="648"/>
        <end position="668"/>
    </location>
</feature>
<dbReference type="GO" id="GO:0004180">
    <property type="term" value="F:carboxypeptidase activity"/>
    <property type="evidence" value="ECO:0007669"/>
    <property type="project" value="UniProtKB-KW"/>
</dbReference>
<keyword evidence="17" id="KW-0472">Membrane</keyword>
<accession>A0A8C0I3B3</accession>
<feature type="binding site" evidence="10">
    <location>
        <position position="424"/>
    </location>
    <ligand>
        <name>Zn(2+)</name>
        <dbReference type="ChEBI" id="CHEBI:29105"/>
        <label>1</label>
        <note>catalytic</note>
    </ligand>
</feature>
<dbReference type="PANTHER" id="PTHR10514">
    <property type="entry name" value="ANGIOTENSIN-CONVERTING ENZYME"/>
    <property type="match status" value="1"/>
</dbReference>
<evidence type="ECO:0000256" key="1">
    <source>
        <dbReference type="ARBA" id="ARBA00001923"/>
    </source>
</evidence>
<feature type="glycosylation site" description="N-linked (GlcNAc...) asparagine" evidence="12">
    <location>
        <position position="192"/>
    </location>
</feature>
<feature type="binding site" evidence="9">
    <location>
        <position position="559"/>
    </location>
    <ligand>
        <name>chloride</name>
        <dbReference type="ChEBI" id="CHEBI:17996"/>
        <label>1</label>
    </ligand>
</feature>
<feature type="glycosylation site" description="N-linked (GlcNAc...) (complex) asparagine" evidence="7">
    <location>
        <position position="146"/>
    </location>
</feature>
<dbReference type="GO" id="GO:0008237">
    <property type="term" value="F:metallopeptidase activity"/>
    <property type="evidence" value="ECO:0007669"/>
    <property type="project" value="UniProtKB-KW"/>
</dbReference>
<reference evidence="19" key="1">
    <citation type="submission" date="2023-09" db="UniProtKB">
        <authorList>
            <consortium name="Ensembl"/>
        </authorList>
    </citation>
    <scope>IDENTIFICATION</scope>
</reference>
<keyword evidence="4 11" id="KW-1015">Disulfide bond</keyword>
<evidence type="ECO:0000256" key="14">
    <source>
        <dbReference type="PROSITE-ProRule" id="PRU01355"/>
    </source>
</evidence>
<keyword evidence="3 18" id="KW-0732">Signal</keyword>
<keyword evidence="15" id="KW-0121">Carboxypeptidase</keyword>
<dbReference type="PANTHER" id="PTHR10514:SF27">
    <property type="entry name" value="ANGIOTENSIN-CONVERTING ENZYME"/>
    <property type="match status" value="1"/>
</dbReference>
<name>A0A8C0I3B3_BALMU</name>
<keyword evidence="5 7" id="KW-0325">Glycoprotein</keyword>
<proteinExistence type="inferred from homology"/>
<comment type="cofactor">
    <cofactor evidence="15">
        <name>Zn(2+)</name>
        <dbReference type="ChEBI" id="CHEBI:29105"/>
    </cofactor>
    <text evidence="15">Binds 2 Zn(2+) ions per subunit.</text>
</comment>
<evidence type="ECO:0000256" key="5">
    <source>
        <dbReference type="ARBA" id="ARBA00023180"/>
    </source>
</evidence>
<feature type="active site" description="Proton donor 1" evidence="6">
    <location>
        <position position="550"/>
    </location>
</feature>
<dbReference type="InterPro" id="IPR001548">
    <property type="entry name" value="Peptidase_M2"/>
</dbReference>
<feature type="binding site" evidence="13">
    <location>
        <position position="424"/>
    </location>
    <ligand>
        <name>Zn(2+)</name>
        <dbReference type="ChEBI" id="CHEBI:29105"/>
        <label>2</label>
        <note>catalytic</note>
    </ligand>
</feature>
<feature type="glycosylation site" description="N-linked (GlcNAc...) (complex) asparagine" evidence="7">
    <location>
        <position position="127"/>
    </location>
</feature>
<evidence type="ECO:0000256" key="3">
    <source>
        <dbReference type="ARBA" id="ARBA00022729"/>
    </source>
</evidence>
<evidence type="ECO:0000256" key="10">
    <source>
        <dbReference type="PIRSR" id="PIRSR601548-3"/>
    </source>
</evidence>
<sequence>MGQGWAAPGLSRLLLLLLLCCGHPLLAPGQGTTSQGTTGQVSVNQGTTSRATTSSQTTSRHPTTSSPKPQSPNLVSDEAEASKFVEECDRRSQVVWNEYAEANWDYSTNITKEGSKILLEKNVQMANHTVKYGTWARKFDVTNFQNATMKRMIKKIQDLERAALPVKELEEYNQILLDMETTYSVASVCHSNGTCLRLEPDLTNLMATSRNSEELLWAWKGWRDKVGRSILPYFPKYVELTNKAARLNGYEDGGDSWRSMYEMPFLEYDLEQLFQELQPLYLNLHAYVRRALYRFYGSKLINLEGPIPAHLLGNMWAQSWSNIYDLVVPFPSAPRMDATEAMIKQGWTPQRMFKEADNFFTSLGLLPVPPEFWNKSMLEKPTDGREVVCHASAWDFFNGKDFRIKQCTTVNMEDLVVAHHEMGHIQYFMQYKDLPVTFREGANPGFHEAIGDVLALSVSTPKHLHKINLLSSGDGSYEEDINFLMKMALDKIAFVPFSYLVDQWRWRVFDGSITKENYNQEWWSLRLKYQGLCPPVARSQDDFDPGAKFHIPSSVPYIRDAMKLGFSRPWPEAMRLITGQPNMSAAAMMTYFKPLLDWLVTENRRHGEKLGWPQYNWTPNSARLEDSFPGSGRVNFLGLSLEEEQARVGQWVLLFLGVALLVATLGLTQRLFSIRRRSLHQPHPEPQFGSEVELRHS</sequence>
<feature type="binding site" evidence="10">
    <location>
        <position position="448"/>
    </location>
    <ligand>
        <name>Zn(2+)</name>
        <dbReference type="ChEBI" id="CHEBI:29105"/>
        <label>1</label>
        <note>catalytic</note>
    </ligand>
</feature>
<keyword evidence="15" id="KW-0645">Protease</keyword>
<keyword evidence="15" id="KW-0482">Metalloprotease</keyword>
<feature type="compositionally biased region" description="Low complexity" evidence="16">
    <location>
        <begin position="29"/>
        <end position="59"/>
    </location>
</feature>
<feature type="disulfide bond" evidence="11">
    <location>
        <begin position="189"/>
        <end position="195"/>
    </location>
</feature>
<keyword evidence="10 15" id="KW-0862">Zinc</keyword>
<feature type="glycosylation site" description="N-linked (GlcNAc...) asparagine; partial" evidence="7">
    <location>
        <position position="192"/>
    </location>
</feature>
<feature type="glycosylation site" description="N-linked (GlcNAc...) asparagine; partial" evidence="7">
    <location>
        <position position="374"/>
    </location>
</feature>
<feature type="region of interest" description="Disordered" evidence="16">
    <location>
        <begin position="29"/>
        <end position="82"/>
    </location>
</feature>
<dbReference type="GO" id="GO:0006508">
    <property type="term" value="P:proteolysis"/>
    <property type="evidence" value="ECO:0007669"/>
    <property type="project" value="UniProtKB-KW"/>
</dbReference>
<dbReference type="PRINTS" id="PR00791">
    <property type="entry name" value="PEPDIPTASEA"/>
</dbReference>
<evidence type="ECO:0000256" key="6">
    <source>
        <dbReference type="PIRSR" id="PIRSR601548-1"/>
    </source>
</evidence>
<dbReference type="GO" id="GO:0046872">
    <property type="term" value="F:metal ion binding"/>
    <property type="evidence" value="ECO:0007669"/>
    <property type="project" value="UniProtKB-KW"/>
</dbReference>
<dbReference type="PROSITE" id="PS52011">
    <property type="entry name" value="PEPTIDASE_M2"/>
    <property type="match status" value="2"/>
</dbReference>
<dbReference type="GO" id="GO:0003084">
    <property type="term" value="P:positive regulation of systemic arterial blood pressure"/>
    <property type="evidence" value="ECO:0007669"/>
    <property type="project" value="TreeGrafter"/>
</dbReference>
<evidence type="ECO:0000256" key="12">
    <source>
        <dbReference type="PIRSR" id="PIRSR601548-5"/>
    </source>
</evidence>
<dbReference type="OMA" id="WPEYNDS"/>
<comment type="similarity">
    <text evidence="2 14 15">Belongs to the peptidase M2 family.</text>
</comment>
<evidence type="ECO:0000256" key="8">
    <source>
        <dbReference type="PIRSR" id="PIRSR601548-11"/>
    </source>
</evidence>
<dbReference type="GO" id="GO:0008241">
    <property type="term" value="F:peptidyl-dipeptidase activity"/>
    <property type="evidence" value="ECO:0007669"/>
    <property type="project" value="InterPro"/>
</dbReference>
<feature type="active site" description="Proton donor 2" evidence="8">
    <location>
        <position position="550"/>
    </location>
</feature>
<evidence type="ECO:0000256" key="7">
    <source>
        <dbReference type="PIRSR" id="PIRSR601548-10"/>
    </source>
</evidence>
<dbReference type="CDD" id="cd06461">
    <property type="entry name" value="M2_ACE"/>
    <property type="match status" value="1"/>
</dbReference>
<evidence type="ECO:0000256" key="13">
    <source>
        <dbReference type="PIRSR" id="PIRSR601548-8"/>
    </source>
</evidence>
<evidence type="ECO:0000256" key="11">
    <source>
        <dbReference type="PIRSR" id="PIRSR601548-4"/>
    </source>
</evidence>
<feature type="active site" description="Proton acceptor 1" evidence="6">
    <location>
        <position position="421"/>
    </location>
</feature>
<keyword evidence="10 15" id="KW-0479">Metal-binding</keyword>
<dbReference type="GO" id="GO:0005886">
    <property type="term" value="C:plasma membrane"/>
    <property type="evidence" value="ECO:0007669"/>
    <property type="project" value="TreeGrafter"/>
</dbReference>
<dbReference type="AlphaFoldDB" id="A0A8C0I3B3"/>
<dbReference type="EC" id="3.4.-.-" evidence="15"/>
<feature type="binding site" evidence="13">
    <location>
        <position position="420"/>
    </location>
    <ligand>
        <name>Zn(2+)</name>
        <dbReference type="ChEBI" id="CHEBI:29105"/>
        <label>2</label>
        <note>catalytic</note>
    </ligand>
</feature>
<feature type="binding site" evidence="9">
    <location>
        <position position="261"/>
    </location>
    <ligand>
        <name>chloride</name>
        <dbReference type="ChEBI" id="CHEBI:17996"/>
        <label>1</label>
    </ligand>
</feature>
<dbReference type="Ensembl" id="ENSBMST00010025687.1">
    <property type="protein sequence ID" value="ENSBMSP00010023309.1"/>
    <property type="gene ID" value="ENSBMSG00010016264.1"/>
</dbReference>
<feature type="disulfide bond" evidence="11 14">
    <location>
        <begin position="389"/>
        <end position="407"/>
    </location>
</feature>
<gene>
    <name evidence="19" type="primary">ACE</name>
</gene>
<dbReference type="GO" id="GO:0003081">
    <property type="term" value="P:regulation of systemic arterial blood pressure by renin-angiotensin"/>
    <property type="evidence" value="ECO:0007669"/>
    <property type="project" value="TreeGrafter"/>
</dbReference>
<feature type="binding site" evidence="13">
    <location>
        <position position="448"/>
    </location>
    <ligand>
        <name>Zn(2+)</name>
        <dbReference type="ChEBI" id="CHEBI:29105"/>
        <label>2</label>
        <note>catalytic</note>
    </ligand>
</feature>
<evidence type="ECO:0000256" key="4">
    <source>
        <dbReference type="ARBA" id="ARBA00023157"/>
    </source>
</evidence>
<dbReference type="Pfam" id="PF01401">
    <property type="entry name" value="Peptidase_M2"/>
    <property type="match status" value="2"/>
</dbReference>
<evidence type="ECO:0000313" key="19">
    <source>
        <dbReference type="Ensembl" id="ENSBMSP00010023309.1"/>
    </source>
</evidence>
<dbReference type="Gene3D" id="1.10.1370.30">
    <property type="match status" value="1"/>
</dbReference>
<dbReference type="GeneTree" id="ENSGT00940000162051"/>
<keyword evidence="17" id="KW-1133">Transmembrane helix</keyword>
<feature type="active site" description="Proton acceptor 2" evidence="8">
    <location>
        <position position="421"/>
    </location>
</feature>
<feature type="chain" id="PRO_5034256116" description="Angiotensin-converting enzyme" evidence="18">
    <location>
        <begin position="23"/>
        <end position="697"/>
    </location>
</feature>
<keyword evidence="17" id="KW-0812">Transmembrane</keyword>
<feature type="compositionally biased region" description="Polar residues" evidence="16">
    <location>
        <begin position="60"/>
        <end position="74"/>
    </location>
</feature>
<evidence type="ECO:0000256" key="18">
    <source>
        <dbReference type="SAM" id="SignalP"/>
    </source>
</evidence>
<evidence type="ECO:0000256" key="9">
    <source>
        <dbReference type="PIRSR" id="PIRSR601548-2"/>
    </source>
</evidence>
<feature type="glycosylation site" description="N-linked (GlcNAc...) asparagine; partial" evidence="7">
    <location>
        <position position="582"/>
    </location>
</feature>
<feature type="binding site" evidence="10">
    <location>
        <position position="420"/>
    </location>
    <ligand>
        <name>Zn(2+)</name>
        <dbReference type="ChEBI" id="CHEBI:29105"/>
        <label>1</label>
        <note>catalytic</note>
    </ligand>
</feature>
<evidence type="ECO:0000256" key="2">
    <source>
        <dbReference type="ARBA" id="ARBA00008139"/>
    </source>
</evidence>
<protein>
    <recommendedName>
        <fullName evidence="15">Angiotensin-converting enzyme</fullName>
        <ecNumber evidence="15">3.4.-.-</ecNumber>
    </recommendedName>
</protein>
<organism evidence="19">
    <name type="scientific">Balaenoptera musculus</name>
    <name type="common">Blue whale</name>
    <dbReference type="NCBI Taxonomy" id="9771"/>
    <lineage>
        <taxon>Eukaryota</taxon>
        <taxon>Metazoa</taxon>
        <taxon>Chordata</taxon>
        <taxon>Craniata</taxon>
        <taxon>Vertebrata</taxon>
        <taxon>Euteleostomi</taxon>
        <taxon>Mammalia</taxon>
        <taxon>Eutheria</taxon>
        <taxon>Laurasiatheria</taxon>
        <taxon>Artiodactyla</taxon>
        <taxon>Whippomorpha</taxon>
        <taxon>Cetacea</taxon>
        <taxon>Mysticeti</taxon>
        <taxon>Balaenopteridae</taxon>
        <taxon>Balaenoptera</taxon>
    </lineage>
</organism>
<evidence type="ECO:0000256" key="17">
    <source>
        <dbReference type="SAM" id="Phobius"/>
    </source>
</evidence>
<dbReference type="SUPFAM" id="SSF55486">
    <property type="entry name" value="Metalloproteases ('zincins'), catalytic domain"/>
    <property type="match status" value="1"/>
</dbReference>
<comment type="caution">
    <text evidence="14">Lacks conserved residue(s) required for the propagation of feature annotation.</text>
</comment>
<evidence type="ECO:0000256" key="16">
    <source>
        <dbReference type="SAM" id="MobiDB-lite"/>
    </source>
</evidence>
<feature type="signal peptide" evidence="18">
    <location>
        <begin position="1"/>
        <end position="22"/>
    </location>
</feature>
<comment type="cofactor">
    <cofactor evidence="1">
        <name>chloride</name>
        <dbReference type="ChEBI" id="CHEBI:17996"/>
    </cofactor>
</comment>
<evidence type="ECO:0000256" key="15">
    <source>
        <dbReference type="RuleBase" id="RU361144"/>
    </source>
</evidence>
<keyword evidence="15" id="KW-0378">Hydrolase</keyword>
<feature type="glycosylation site" description="N-linked (GlcNAc...) asparagine" evidence="7">
    <location>
        <position position="109"/>
    </location>
</feature>